<evidence type="ECO:0000313" key="2">
    <source>
        <dbReference type="Proteomes" id="UP001157006"/>
    </source>
</evidence>
<protein>
    <submittedName>
        <fullName evidence="1">Uncharacterized protein</fullName>
    </submittedName>
</protein>
<gene>
    <name evidence="1" type="ORF">VFH_III103840</name>
</gene>
<reference evidence="1 2" key="1">
    <citation type="submission" date="2023-01" db="EMBL/GenBank/DDBJ databases">
        <authorList>
            <person name="Kreplak J."/>
        </authorList>
    </citation>
    <scope>NUCLEOTIDE SEQUENCE [LARGE SCALE GENOMIC DNA]</scope>
</reference>
<dbReference type="AlphaFoldDB" id="A0AAV1A3J4"/>
<accession>A0AAV1A3J4</accession>
<dbReference type="Proteomes" id="UP001157006">
    <property type="component" value="Chromosome 3"/>
</dbReference>
<evidence type="ECO:0000313" key="1">
    <source>
        <dbReference type="EMBL" id="CAI8603823.1"/>
    </source>
</evidence>
<organism evidence="1 2">
    <name type="scientific">Vicia faba</name>
    <name type="common">Broad bean</name>
    <name type="synonym">Faba vulgaris</name>
    <dbReference type="NCBI Taxonomy" id="3906"/>
    <lineage>
        <taxon>Eukaryota</taxon>
        <taxon>Viridiplantae</taxon>
        <taxon>Streptophyta</taxon>
        <taxon>Embryophyta</taxon>
        <taxon>Tracheophyta</taxon>
        <taxon>Spermatophyta</taxon>
        <taxon>Magnoliopsida</taxon>
        <taxon>eudicotyledons</taxon>
        <taxon>Gunneridae</taxon>
        <taxon>Pentapetalae</taxon>
        <taxon>rosids</taxon>
        <taxon>fabids</taxon>
        <taxon>Fabales</taxon>
        <taxon>Fabaceae</taxon>
        <taxon>Papilionoideae</taxon>
        <taxon>50 kb inversion clade</taxon>
        <taxon>NPAAA clade</taxon>
        <taxon>Hologalegina</taxon>
        <taxon>IRL clade</taxon>
        <taxon>Fabeae</taxon>
        <taxon>Vicia</taxon>
    </lineage>
</organism>
<dbReference type="EMBL" id="OX451738">
    <property type="protein sequence ID" value="CAI8603823.1"/>
    <property type="molecule type" value="Genomic_DNA"/>
</dbReference>
<name>A0AAV1A3J4_VICFA</name>
<keyword evidence="2" id="KW-1185">Reference proteome</keyword>
<sequence>MQDKYMEVKVFNVGEDMTAFLCNERFLVGTYSKLQPGEALYQDGNLRSSSSKVKESDVGSLITRIEELKSSIQCIMIMSITEAEYTTTDEDVKEALWLTRLMREFGVE</sequence>
<proteinExistence type="predicted"/>